<reference evidence="4" key="1">
    <citation type="submission" date="2016-10" db="EMBL/GenBank/DDBJ databases">
        <authorList>
            <person name="Varghese N."/>
            <person name="Submissions S."/>
        </authorList>
    </citation>
    <scope>NUCLEOTIDE SEQUENCE [LARGE SCALE GENOMIC DNA]</scope>
    <source>
        <strain evidence="4">DSM 25927</strain>
    </source>
</reference>
<dbReference type="Pfam" id="PF00043">
    <property type="entry name" value="GST_C"/>
    <property type="match status" value="1"/>
</dbReference>
<dbReference type="PROSITE" id="PS50404">
    <property type="entry name" value="GST_NTER"/>
    <property type="match status" value="1"/>
</dbReference>
<keyword evidence="3" id="KW-0808">Transferase</keyword>
<dbReference type="PANTHER" id="PTHR44051:SF8">
    <property type="entry name" value="GLUTATHIONE S-TRANSFERASE GSTA"/>
    <property type="match status" value="1"/>
</dbReference>
<dbReference type="InterPro" id="IPR010987">
    <property type="entry name" value="Glutathione-S-Trfase_C-like"/>
</dbReference>
<dbReference type="SUPFAM" id="SSF52833">
    <property type="entry name" value="Thioredoxin-like"/>
    <property type="match status" value="1"/>
</dbReference>
<dbReference type="NCBIfam" id="NF007831">
    <property type="entry name" value="PRK10542.1"/>
    <property type="match status" value="1"/>
</dbReference>
<organism evidence="3 4">
    <name type="scientific">Solimonas aquatica</name>
    <dbReference type="NCBI Taxonomy" id="489703"/>
    <lineage>
        <taxon>Bacteria</taxon>
        <taxon>Pseudomonadati</taxon>
        <taxon>Pseudomonadota</taxon>
        <taxon>Gammaproteobacteria</taxon>
        <taxon>Nevskiales</taxon>
        <taxon>Nevskiaceae</taxon>
        <taxon>Solimonas</taxon>
    </lineage>
</organism>
<accession>A0A1H9ABT0</accession>
<dbReference type="EMBL" id="FOFS01000001">
    <property type="protein sequence ID" value="SEP74001.1"/>
    <property type="molecule type" value="Genomic_DNA"/>
</dbReference>
<keyword evidence="4" id="KW-1185">Reference proteome</keyword>
<dbReference type="SFLD" id="SFLDG01150">
    <property type="entry name" value="Main.1:_Beta-like"/>
    <property type="match status" value="1"/>
</dbReference>
<sequence>MLKLYYSPGACSLAAHIALCESGLSFELEKVDLASRRTASGGDYLSINSKGYVPALQFADGSVLTEGPAILQYVADQNPGLRLAPPVGSRERYQLQAWLNFFSSELHKQYSPLFNPACTAEQRQTAIAALERRYIWLANELRDRTYLVGDCFTIADAYLFTVNGWGAFIGFDLGRWPVIGAYQQRIAARQAVQAALRAEGLLKDMT</sequence>
<dbReference type="CDD" id="cd03188">
    <property type="entry name" value="GST_C_Beta"/>
    <property type="match status" value="1"/>
</dbReference>
<proteinExistence type="predicted"/>
<dbReference type="Pfam" id="PF13409">
    <property type="entry name" value="GST_N_2"/>
    <property type="match status" value="1"/>
</dbReference>
<dbReference type="STRING" id="489703.SAMN04488038_101344"/>
<dbReference type="Proteomes" id="UP000199233">
    <property type="component" value="Unassembled WGS sequence"/>
</dbReference>
<dbReference type="SFLD" id="SFLDG00358">
    <property type="entry name" value="Main_(cytGST)"/>
    <property type="match status" value="1"/>
</dbReference>
<dbReference type="SFLD" id="SFLDS00019">
    <property type="entry name" value="Glutathione_Transferase_(cytos"/>
    <property type="match status" value="1"/>
</dbReference>
<dbReference type="InterPro" id="IPR004045">
    <property type="entry name" value="Glutathione_S-Trfase_N"/>
</dbReference>
<dbReference type="SUPFAM" id="SSF47616">
    <property type="entry name" value="GST C-terminal domain-like"/>
    <property type="match status" value="1"/>
</dbReference>
<dbReference type="InterPro" id="IPR004046">
    <property type="entry name" value="GST_C"/>
</dbReference>
<dbReference type="PANTHER" id="PTHR44051">
    <property type="entry name" value="GLUTATHIONE S-TRANSFERASE-RELATED"/>
    <property type="match status" value="1"/>
</dbReference>
<evidence type="ECO:0000313" key="4">
    <source>
        <dbReference type="Proteomes" id="UP000199233"/>
    </source>
</evidence>
<dbReference type="Gene3D" id="1.20.1050.10">
    <property type="match status" value="1"/>
</dbReference>
<evidence type="ECO:0000259" key="2">
    <source>
        <dbReference type="PROSITE" id="PS50405"/>
    </source>
</evidence>
<dbReference type="InterPro" id="IPR036282">
    <property type="entry name" value="Glutathione-S-Trfase_C_sf"/>
</dbReference>
<dbReference type="AlphaFoldDB" id="A0A1H9ABT0"/>
<dbReference type="Gene3D" id="3.40.30.10">
    <property type="entry name" value="Glutaredoxin"/>
    <property type="match status" value="1"/>
</dbReference>
<gene>
    <name evidence="3" type="ORF">SAMN04488038_101344</name>
</gene>
<feature type="domain" description="GST C-terminal" evidence="2">
    <location>
        <begin position="88"/>
        <end position="206"/>
    </location>
</feature>
<protein>
    <submittedName>
        <fullName evidence="3">Glutathione S-transferase</fullName>
    </submittedName>
</protein>
<feature type="domain" description="GST N-terminal" evidence="1">
    <location>
        <begin position="1"/>
        <end position="82"/>
    </location>
</feature>
<dbReference type="InterPro" id="IPR036249">
    <property type="entry name" value="Thioredoxin-like_sf"/>
</dbReference>
<evidence type="ECO:0000313" key="3">
    <source>
        <dbReference type="EMBL" id="SEP74001.1"/>
    </source>
</evidence>
<dbReference type="CDD" id="cd03057">
    <property type="entry name" value="GST_N_Beta"/>
    <property type="match status" value="1"/>
</dbReference>
<evidence type="ECO:0000259" key="1">
    <source>
        <dbReference type="PROSITE" id="PS50404"/>
    </source>
</evidence>
<dbReference type="GO" id="GO:0016740">
    <property type="term" value="F:transferase activity"/>
    <property type="evidence" value="ECO:0007669"/>
    <property type="project" value="UniProtKB-KW"/>
</dbReference>
<dbReference type="PROSITE" id="PS50405">
    <property type="entry name" value="GST_CTER"/>
    <property type="match status" value="1"/>
</dbReference>
<dbReference type="InterPro" id="IPR040079">
    <property type="entry name" value="Glutathione_S-Trfase"/>
</dbReference>
<name>A0A1H9ABT0_9GAMM</name>